<reference evidence="1 2" key="1">
    <citation type="journal article" date="2015" name="Microbiome">
        <title>Genomic resolution of linkages in carbon, nitrogen, and sulfur cycling among widespread estuary sediment bacteria.</title>
        <authorList>
            <person name="Baker B.J."/>
            <person name="Lazar C.S."/>
            <person name="Teske A.P."/>
            <person name="Dick G.J."/>
        </authorList>
    </citation>
    <scope>NUCLEOTIDE SEQUENCE [LARGE SCALE GENOMIC DNA]</scope>
    <source>
        <strain evidence="1">SM1_40</strain>
    </source>
</reference>
<sequence>EKERDAQLAFLRALARVAPDVHRELVAILAEETSEPISSFEFVSREWHKTRPPKKTKDE</sequence>
<dbReference type="EMBL" id="LJVA01000192">
    <property type="protein sequence ID" value="KPL05764.1"/>
    <property type="molecule type" value="Genomic_DNA"/>
</dbReference>
<comment type="caution">
    <text evidence="1">The sequence shown here is derived from an EMBL/GenBank/DDBJ whole genome shotgun (WGS) entry which is preliminary data.</text>
</comment>
<evidence type="ECO:0000313" key="1">
    <source>
        <dbReference type="EMBL" id="KPL05764.1"/>
    </source>
</evidence>
<dbReference type="Proteomes" id="UP000051035">
    <property type="component" value="Unassembled WGS sequence"/>
</dbReference>
<organism evidence="1 2">
    <name type="scientific">candidate division TA06 bacterium SM1_40</name>
    <dbReference type="NCBI Taxonomy" id="1703773"/>
    <lineage>
        <taxon>Bacteria</taxon>
        <taxon>Bacteria division TA06</taxon>
    </lineage>
</organism>
<name>A0A0S8J7Q1_UNCT6</name>
<accession>A0A0S8J7Q1</accession>
<proteinExistence type="predicted"/>
<gene>
    <name evidence="1" type="ORF">AMJ71_11085</name>
</gene>
<evidence type="ECO:0000313" key="2">
    <source>
        <dbReference type="Proteomes" id="UP000051035"/>
    </source>
</evidence>
<feature type="non-terminal residue" evidence="1">
    <location>
        <position position="1"/>
    </location>
</feature>
<dbReference type="AlphaFoldDB" id="A0A0S8J7Q1"/>
<protein>
    <submittedName>
        <fullName evidence="1">Uncharacterized protein</fullName>
    </submittedName>
</protein>